<reference evidence="1 2" key="1">
    <citation type="submission" date="2014-04" db="EMBL/GenBank/DDBJ databases">
        <authorList>
            <consortium name="DOE Joint Genome Institute"/>
            <person name="Kuo A."/>
            <person name="Kohler A."/>
            <person name="Nagy L.G."/>
            <person name="Floudas D."/>
            <person name="Copeland A."/>
            <person name="Barry K.W."/>
            <person name="Cichocki N."/>
            <person name="Veneault-Fourrey C."/>
            <person name="LaButti K."/>
            <person name="Lindquist E.A."/>
            <person name="Lipzen A."/>
            <person name="Lundell T."/>
            <person name="Morin E."/>
            <person name="Murat C."/>
            <person name="Sun H."/>
            <person name="Tunlid A."/>
            <person name="Henrissat B."/>
            <person name="Grigoriev I.V."/>
            <person name="Hibbett D.S."/>
            <person name="Martin F."/>
            <person name="Nordberg H.P."/>
            <person name="Cantor M.N."/>
            <person name="Hua S.X."/>
        </authorList>
    </citation>
    <scope>NUCLEOTIDE SEQUENCE [LARGE SCALE GENOMIC DNA]</scope>
    <source>
        <strain evidence="1 2">Foug A</strain>
    </source>
</reference>
<gene>
    <name evidence="1" type="ORF">SCLCIDRAFT_32234</name>
</gene>
<evidence type="ECO:0000313" key="1">
    <source>
        <dbReference type="EMBL" id="KIM52955.1"/>
    </source>
</evidence>
<accession>A0A0C3CWK8</accession>
<dbReference type="AlphaFoldDB" id="A0A0C3CWK8"/>
<sequence length="99" mass="11029">MFTVPNVFAGIWQRGRWDVVGDRGNKGALEVEIIEDAVVYASESLEFELEVSCTEPLEESNFVVVQEGSLKNVSDPLMLLCMRRWVIDVAGNGGLIVFH</sequence>
<proteinExistence type="predicted"/>
<organism evidence="1 2">
    <name type="scientific">Scleroderma citrinum Foug A</name>
    <dbReference type="NCBI Taxonomy" id="1036808"/>
    <lineage>
        <taxon>Eukaryota</taxon>
        <taxon>Fungi</taxon>
        <taxon>Dikarya</taxon>
        <taxon>Basidiomycota</taxon>
        <taxon>Agaricomycotina</taxon>
        <taxon>Agaricomycetes</taxon>
        <taxon>Agaricomycetidae</taxon>
        <taxon>Boletales</taxon>
        <taxon>Sclerodermatineae</taxon>
        <taxon>Sclerodermataceae</taxon>
        <taxon>Scleroderma</taxon>
    </lineage>
</organism>
<protein>
    <submittedName>
        <fullName evidence="1">Uncharacterized protein</fullName>
    </submittedName>
</protein>
<dbReference type="HOGENOM" id="CLU_2374026_0_0_1"/>
<keyword evidence="2" id="KW-1185">Reference proteome</keyword>
<dbReference type="InParanoid" id="A0A0C3CWK8"/>
<reference evidence="2" key="2">
    <citation type="submission" date="2015-01" db="EMBL/GenBank/DDBJ databases">
        <title>Evolutionary Origins and Diversification of the Mycorrhizal Mutualists.</title>
        <authorList>
            <consortium name="DOE Joint Genome Institute"/>
            <consortium name="Mycorrhizal Genomics Consortium"/>
            <person name="Kohler A."/>
            <person name="Kuo A."/>
            <person name="Nagy L.G."/>
            <person name="Floudas D."/>
            <person name="Copeland A."/>
            <person name="Barry K.W."/>
            <person name="Cichocki N."/>
            <person name="Veneault-Fourrey C."/>
            <person name="LaButti K."/>
            <person name="Lindquist E.A."/>
            <person name="Lipzen A."/>
            <person name="Lundell T."/>
            <person name="Morin E."/>
            <person name="Murat C."/>
            <person name="Riley R."/>
            <person name="Ohm R."/>
            <person name="Sun H."/>
            <person name="Tunlid A."/>
            <person name="Henrissat B."/>
            <person name="Grigoriev I.V."/>
            <person name="Hibbett D.S."/>
            <person name="Martin F."/>
        </authorList>
    </citation>
    <scope>NUCLEOTIDE SEQUENCE [LARGE SCALE GENOMIC DNA]</scope>
    <source>
        <strain evidence="2">Foug A</strain>
    </source>
</reference>
<evidence type="ECO:0000313" key="2">
    <source>
        <dbReference type="Proteomes" id="UP000053989"/>
    </source>
</evidence>
<dbReference type="EMBL" id="KN822194">
    <property type="protein sequence ID" value="KIM52955.1"/>
    <property type="molecule type" value="Genomic_DNA"/>
</dbReference>
<dbReference type="Proteomes" id="UP000053989">
    <property type="component" value="Unassembled WGS sequence"/>
</dbReference>
<name>A0A0C3CWK8_9AGAM</name>